<dbReference type="GO" id="GO:0017056">
    <property type="term" value="F:structural constituent of nuclear pore"/>
    <property type="evidence" value="ECO:0007669"/>
    <property type="project" value="InterPro"/>
</dbReference>
<dbReference type="GO" id="GO:0008139">
    <property type="term" value="F:nuclear localization sequence binding"/>
    <property type="evidence" value="ECO:0007669"/>
    <property type="project" value="InterPro"/>
</dbReference>
<evidence type="ECO:0000256" key="2">
    <source>
        <dbReference type="ARBA" id="ARBA00022448"/>
    </source>
</evidence>
<dbReference type="AlphaFoldDB" id="A0A6A6L4Y2"/>
<dbReference type="PANTHER" id="PTHR13437:SF2">
    <property type="entry name" value="NUCLEOPORIN P58_P45"/>
    <property type="match status" value="1"/>
</dbReference>
<evidence type="ECO:0000313" key="11">
    <source>
        <dbReference type="Proteomes" id="UP000467840"/>
    </source>
</evidence>
<evidence type="ECO:0000256" key="8">
    <source>
        <dbReference type="SAM" id="MobiDB-lite"/>
    </source>
</evidence>
<evidence type="ECO:0000256" key="3">
    <source>
        <dbReference type="ARBA" id="ARBA00022816"/>
    </source>
</evidence>
<reference evidence="10 11" key="1">
    <citation type="journal article" date="2020" name="Mol. Plant">
        <title>The Chromosome-Based Rubber Tree Genome Provides New Insights into Spurge Genome Evolution and Rubber Biosynthesis.</title>
        <authorList>
            <person name="Liu J."/>
            <person name="Shi C."/>
            <person name="Shi C.C."/>
            <person name="Li W."/>
            <person name="Zhang Q.J."/>
            <person name="Zhang Y."/>
            <person name="Li K."/>
            <person name="Lu H.F."/>
            <person name="Shi C."/>
            <person name="Zhu S.T."/>
            <person name="Xiao Z.Y."/>
            <person name="Nan H."/>
            <person name="Yue Y."/>
            <person name="Zhu X.G."/>
            <person name="Wu Y."/>
            <person name="Hong X.N."/>
            <person name="Fan G.Y."/>
            <person name="Tong Y."/>
            <person name="Zhang D."/>
            <person name="Mao C.L."/>
            <person name="Liu Y.L."/>
            <person name="Hao S.J."/>
            <person name="Liu W.Q."/>
            <person name="Lv M.Q."/>
            <person name="Zhang H.B."/>
            <person name="Liu Y."/>
            <person name="Hu-Tang G.R."/>
            <person name="Wang J.P."/>
            <person name="Wang J.H."/>
            <person name="Sun Y.H."/>
            <person name="Ni S.B."/>
            <person name="Chen W.B."/>
            <person name="Zhang X.C."/>
            <person name="Jiao Y.N."/>
            <person name="Eichler E.E."/>
            <person name="Li G.H."/>
            <person name="Liu X."/>
            <person name="Gao L.Z."/>
        </authorList>
    </citation>
    <scope>NUCLEOTIDE SEQUENCE [LARGE SCALE GENOMIC DNA]</scope>
    <source>
        <strain evidence="11">cv. GT1</strain>
        <tissue evidence="10">Leaf</tissue>
    </source>
</reference>
<dbReference type="Pfam" id="PF14694">
    <property type="entry name" value="LINES_N"/>
    <property type="match status" value="1"/>
</dbReference>
<evidence type="ECO:0000256" key="6">
    <source>
        <dbReference type="ARBA" id="ARBA00023132"/>
    </source>
</evidence>
<keyword evidence="3" id="KW-0509">mRNA transport</keyword>
<feature type="compositionally biased region" description="Basic and acidic residues" evidence="8">
    <location>
        <begin position="245"/>
        <end position="255"/>
    </location>
</feature>
<evidence type="ECO:0000256" key="7">
    <source>
        <dbReference type="ARBA" id="ARBA00023242"/>
    </source>
</evidence>
<keyword evidence="6" id="KW-0906">Nuclear pore complex</keyword>
<evidence type="ECO:0000256" key="4">
    <source>
        <dbReference type="ARBA" id="ARBA00022927"/>
    </source>
</evidence>
<name>A0A6A6L4Y2_HEVBR</name>
<feature type="region of interest" description="Disordered" evidence="8">
    <location>
        <begin position="245"/>
        <end position="269"/>
    </location>
</feature>
<comment type="subcellular location">
    <subcellularLocation>
        <location evidence="1">Nucleus</location>
        <location evidence="1">Nuclear pore complex</location>
    </subcellularLocation>
</comment>
<protein>
    <recommendedName>
        <fullName evidence="9">Protein Lines N-terminal domain-containing protein</fullName>
    </recommendedName>
</protein>
<evidence type="ECO:0000313" key="10">
    <source>
        <dbReference type="EMBL" id="KAF2295143.1"/>
    </source>
</evidence>
<keyword evidence="5" id="KW-0811">Translocation</keyword>
<gene>
    <name evidence="10" type="ORF">GH714_031686</name>
</gene>
<keyword evidence="11" id="KW-1185">Reference proteome</keyword>
<feature type="domain" description="Protein Lines N-terminal" evidence="9">
    <location>
        <begin position="721"/>
        <end position="830"/>
    </location>
</feature>
<keyword evidence="2" id="KW-0813">Transport</keyword>
<feature type="region of interest" description="Disordered" evidence="8">
    <location>
        <begin position="101"/>
        <end position="124"/>
    </location>
</feature>
<evidence type="ECO:0000256" key="1">
    <source>
        <dbReference type="ARBA" id="ARBA00004567"/>
    </source>
</evidence>
<dbReference type="InterPro" id="IPR032794">
    <property type="entry name" value="LINES_N"/>
</dbReference>
<dbReference type="Proteomes" id="UP000467840">
    <property type="component" value="Chromosome 7"/>
</dbReference>
<organism evidence="10 11">
    <name type="scientific">Hevea brasiliensis</name>
    <name type="common">Para rubber tree</name>
    <name type="synonym">Siphonia brasiliensis</name>
    <dbReference type="NCBI Taxonomy" id="3981"/>
    <lineage>
        <taxon>Eukaryota</taxon>
        <taxon>Viridiplantae</taxon>
        <taxon>Streptophyta</taxon>
        <taxon>Embryophyta</taxon>
        <taxon>Tracheophyta</taxon>
        <taxon>Spermatophyta</taxon>
        <taxon>Magnoliopsida</taxon>
        <taxon>eudicotyledons</taxon>
        <taxon>Gunneridae</taxon>
        <taxon>Pentapetalae</taxon>
        <taxon>rosids</taxon>
        <taxon>fabids</taxon>
        <taxon>Malpighiales</taxon>
        <taxon>Euphorbiaceae</taxon>
        <taxon>Crotonoideae</taxon>
        <taxon>Micrandreae</taxon>
        <taxon>Hevea</taxon>
    </lineage>
</organism>
<evidence type="ECO:0000256" key="5">
    <source>
        <dbReference type="ARBA" id="ARBA00023010"/>
    </source>
</evidence>
<accession>A0A6A6L4Y2</accession>
<dbReference type="EMBL" id="JAAGAX010000013">
    <property type="protein sequence ID" value="KAF2295143.1"/>
    <property type="molecule type" value="Genomic_DNA"/>
</dbReference>
<dbReference type="GO" id="GO:0005643">
    <property type="term" value="C:nuclear pore"/>
    <property type="evidence" value="ECO:0007669"/>
    <property type="project" value="UniProtKB-SubCell"/>
</dbReference>
<sequence>MKLGLYRLDQNIVHKKQILEYRDESQRLDQCSRLYDSSVSNEGFELDTGHIVLELGGISTAMERQKALLQELMINVKDMLRNTEMAVRSFMMLRPRFLHPNPGSASNATAPSQSSGTTVTPVSTGQPTSTFIVPVFDFYSGLPKKPSPFLQQTVVRFEKYLCECRQWIEELEQLLLLDSDRNSSHPGSLLLQSLPKVMSNVHDFFVHVASKVESIHQYIASMKTAYLADQRRRGDVNDPFLEADRRETAKQEAAAKRVHPTLNLPANSQPSTQVAGLFATSAAPGASIVPQTSAATASASSGSGFSLFSTPSTAASSSLSSSSLFATPTAAAPVSSLFGSSGAVTGSGASFGTTSESEVISLTRDKEKDLLIALSRVLREIQLMKLALDCDSDKEVAPDLVCDKDFGGSGMHREDHNCLIKILADLIILLTVESRFVQHLVGNILVVISEFVAASQEDDDHLCEMYLDSASSFLSDVPSDFMDEIQIGQSSDAKENDSQNSHFIDALFVRKSGEKEARVVFLGNFIQFLCSLVEQSCAVEPKIDSYDHHPVLCIIISFVPKLLSWCLGEHENFLKMSVSQYFRHKLLMLMLRLSYQTCLSCSTLISWLQLLHVYFEELLWKPIIKLDFGQEECLEGSPFLLSLSDRVHGINSHHLQRWAVLLFVKCCFSLISSTRETSKQCGCATLNSSLTFDSISDLDSYGRRQGFLELYKWLRGHLPTDTFLDHEMYLEKCRGFALSFLQLYMHEDDILFKVLLELLSIQPFLEQQSNKEKWTNGDVKQDTLFYVASIFNPVNLFHLFLAELHYDHQVLLDYLISKDTGITCAEYLLRTEESGLLLIYFLSTFLQVFAYSMQFMELIHNIFCA</sequence>
<keyword evidence="7" id="KW-0539">Nucleus</keyword>
<proteinExistence type="predicted"/>
<dbReference type="PANTHER" id="PTHR13437">
    <property type="entry name" value="NUCLEOPORIN P58/P45 NUCLEOPORIN-LIKE PROTEIN 1"/>
    <property type="match status" value="1"/>
</dbReference>
<dbReference type="GO" id="GO:0015031">
    <property type="term" value="P:protein transport"/>
    <property type="evidence" value="ECO:0007669"/>
    <property type="project" value="UniProtKB-KW"/>
</dbReference>
<keyword evidence="4" id="KW-0653">Protein transport</keyword>
<dbReference type="GO" id="GO:0051028">
    <property type="term" value="P:mRNA transport"/>
    <property type="evidence" value="ECO:0007669"/>
    <property type="project" value="UniProtKB-KW"/>
</dbReference>
<dbReference type="Gene3D" id="6.10.140.1350">
    <property type="match status" value="1"/>
</dbReference>
<dbReference type="InterPro" id="IPR024882">
    <property type="entry name" value="NUP58/p45/49"/>
</dbReference>
<evidence type="ECO:0000259" key="9">
    <source>
        <dbReference type="Pfam" id="PF14694"/>
    </source>
</evidence>
<feature type="compositionally biased region" description="Low complexity" evidence="8">
    <location>
        <begin position="112"/>
        <end position="124"/>
    </location>
</feature>
<comment type="caution">
    <text evidence="10">The sequence shown here is derived from an EMBL/GenBank/DDBJ whole genome shotgun (WGS) entry which is preliminary data.</text>
</comment>